<accession>A0AAV9XVB2</accession>
<reference evidence="3 4" key="1">
    <citation type="submission" date="2023-10" db="EMBL/GenBank/DDBJ databases">
        <title>Comparative genomics analysis reveals potential genetic determinants of host preference in Cryptosporidium xiaoi.</title>
        <authorList>
            <person name="Xiao L."/>
            <person name="Li J."/>
        </authorList>
    </citation>
    <scope>NUCLEOTIDE SEQUENCE [LARGE SCALE GENOMIC DNA]</scope>
    <source>
        <strain evidence="3 4">52996</strain>
    </source>
</reference>
<feature type="transmembrane region" description="Helical" evidence="2">
    <location>
        <begin position="6"/>
        <end position="29"/>
    </location>
</feature>
<protein>
    <recommendedName>
        <fullName evidence="5">Chorein N-terminal domain-containing protein</fullName>
    </recommendedName>
</protein>
<evidence type="ECO:0000256" key="2">
    <source>
        <dbReference type="SAM" id="Phobius"/>
    </source>
</evidence>
<dbReference type="EMBL" id="JAWDEY010000031">
    <property type="protein sequence ID" value="KAK6588705.1"/>
    <property type="molecule type" value="Genomic_DNA"/>
</dbReference>
<dbReference type="Proteomes" id="UP001311799">
    <property type="component" value="Unassembled WGS sequence"/>
</dbReference>
<keyword evidence="4" id="KW-1185">Reference proteome</keyword>
<organism evidence="3 4">
    <name type="scientific">Cryptosporidium xiaoi</name>
    <dbReference type="NCBI Taxonomy" id="659607"/>
    <lineage>
        <taxon>Eukaryota</taxon>
        <taxon>Sar</taxon>
        <taxon>Alveolata</taxon>
        <taxon>Apicomplexa</taxon>
        <taxon>Conoidasida</taxon>
        <taxon>Coccidia</taxon>
        <taxon>Eucoccidiorida</taxon>
        <taxon>Eimeriorina</taxon>
        <taxon>Cryptosporidiidae</taxon>
        <taxon>Cryptosporidium</taxon>
    </lineage>
</organism>
<sequence>MIVMKFLITILLLICSIIFILGVLINNALKKKGLNLLFSASGLFSLKYLKINIDNRYLHNYNISDLEILVTDVSLKIRSWKLKLVLSSCKLKFYINNNNDFGNHIGVNVKNIRNRKSSNYFEDKNDTINNDIGIIRNLVLIVIIQIISRTFQIEFHNIEFISMLTDCSCNDQQKISDNICKRCERSIRYGLVLKLVINSLFMSAKTHIGGVMFNLKLNNAYFIVYPTENTISYKRCYADYMNSKGEIDYNEVKSNDSVLKYIVNQFKSSICDDIANTSFGFPPLLYIKDELNVDIKLIHSIYGSNINIFKIENLNIRTSRLWLTLVVEVICELIYIYHIYIKNNRNRTKTHKREENSMNINDFSSYTQITNSNRFDVNNNNYNYNFIEQIKVNCNIQNPVIIFCDNTKTSSGFELIFDEFESNLMIQYYKEYFVKNEITGVYSDIFDDDSSGEFENLSCNELDFKKKRSKYGTESEKLERIIKNFKLLSLSRMVTGNSIIYSNSDKNSGFSVFTKTSDLNEIKDGHIIFDRMFIVDRYKSLFESSSNNSIKLYFRNSIQKVFGFWKENGFYQNLSLFLQLIRFRKYLLKIDNGNSSTCIDNYRVEFTNEILNIPPRTELDESDIINSYFTIENNGKLLEIKNNPNINTNLLFYFDIKDLIIQTRNISLSNNELFDLKNKYDTTNNHCERCFIDSFGPNERYDWRIIVENCCDYNLNNDNRYFTLIIKHLKLCNTSLNRNFSMLFKDLKLFSMKDFVDLEDISFNYLIRSGEINDKHDSDTTCIHKYGCFNQQIKSFKYQKVDYIKESKLFLVKGKEVLINIPWDYKKISLRVSKVDGDLSLSYIPIYLYLLSCFTVDSISLKNSSLHKIYYGVNNKFEENIDYYIEKRTNYYNEFSILKSKLTNLVTDISPLEVLNRNIENWTIPDIIISKSGKKYTWYFNFEDINVNFYNNFKLIIKYLSLYRCNEYGNYDIVINNMEVIDSKSNNIINSNKIRLRSDIPFKSIKIESPICLKKQLRRLLDLSINGDLLLLHILGDQNNVKNNLENINNGLIYFDSKRFILEIDCLKMLILNNIHYMESLFEYIYKYVYISYYQLFHPPITIRLGKLLSYSRKHPIVFSCNNIFDFNIRNCSIHFYELNNILLNNKNKNAVSIQNNCILFSKDDSYIHSFKVSSDNDVSPSEDMNWKRIIDVNNEFNVPIIDINFDLLRIHIRTKHISNVKSNCDDKECYNLPNYLLYKFDNSKLLINPDYNPFNIFGYTHNFALNMHNSVNNIYNNVIYSRNELIMDIKCLFFDVRRIYNNINRTIEGNKIINSDLSVSIYSNNKLEVKISNINSYESYKKLLPLMEIIKRGSRFKYRNNKRSEYCNNSINTFIDQKVVKILVNVANKMKISISPYTKGSNGKNRYIYDNQSIDIILGKIDYLLNIEYSDKSDIKQIKGALNIQDGLNINLNSVIFNDIYSKFDKKYSIIHNIVNTSKLALKYNYHVNSEINIDLFLNGIEKDLYTNRNLKTKMHMSNNILTVNINNEKANTITQIMELFFDYDNFHNIKMYYCVTCMEYKYKNEMKQVKKRENRIMDILFGKLNYKLNATLSDIHIKYEFFGLIINKAMLNIQNSNNHHHVTRKFKFNINDVFLFVEAYPLKYNTSILINEAKQSGNTVNNIKLISSFNSKTKIINFLHIGKALFNINLIKNTKEDDDIIVIDSIRLSLNMLLLIYFEAFLKIIKYNNNNCSNSSNSNNLNIQILNNLKLSVQVNNLFVNTYIINSRDIHSRQTNNNIDENCNNLNLKLNMNDIDDLLSTILNKNPIYNTIKVVDEHNNCNETMKIFNIDKMDCIECKYRVNGILLYSSYIKIDHCKNNSIYINNYVRKYTNNRNKSTFSIYNEYKKINIYNETHNNNLVEYGIFMEGLFDVNNSNNHSYHNYHYDQENSMNTFKQVILNVNNIDLILLFKENNKLELLLKMLPLSIHIAISNNLLWNLSEHEIRNSDNKIHLTEYNEDYYLNNISNKNMEEKSTEYYLDNKNEFIVGETDEYEDKLIINDFYENENNDNTYELLKTTPIFINFFMNVLKYNQNIRMYCNSLFLSIDSNRVQIINEILNSFDYRTTLLKQSNVSVISNCNNSNLLSSIASSNVTFSNNNLTPVAFSNLNGINNTSLPPSIYYSNNNSSNTVIHHDNTNCYNIGNTNNNLDNNSDIYYLNNNTHSTFRTPSSISFSSYFNENMKTNNSINNDDICNNYNDFNNCNNNNNYHRLSILNMLSIDFEKQNDNISKHNKRMSINNNKSQNIEDLNNKNINNILKYEIDKYLMDNPLSYTMIDNIQNQQSFDGDNMQVINNNIQVEFIIDKLNIDMFIDGRMFSNFRSTEINIVLLSNKQKDKSTIIEFDASSINLVANKDFFYNEGHNSMQNNCNVNTNSHNNNINNDNVSVEEKVPIICPMYIDGHTSQGHGHVLSVRINMRQIKLLELFNIRILESVIIRVNPIKVNITQYLTSCYYDIFFKTQTNVTNTNIALNNISNTNVNNPNNNNNNGCNSEFYTDNNNYVSNCNVGNNYDNIYIETNNNSDNNDNGTNFNNANSNNGNYNINHVLIGDINNGSISLFMNNDIAEKKILYFNYLRISSILAEVTYRGSVSLNKVLFELSSFTQRRKCRTFKGMIDKYLSFLRRQAARPVISYTFKQIKQSLLPKHFKSLKRNSNYNTHYNYLYNDNQSGYSSSNIHSFSMNYNASQNDLIDLNYGNESNSKYEKYYNNNYNDLYNNNNNSSSSNNTHNNDNKNITSIHNNTNPRNSNLNRSNLNSNSRVDSEYSKFRLLFGNQLLF</sequence>
<evidence type="ECO:0000313" key="4">
    <source>
        <dbReference type="Proteomes" id="UP001311799"/>
    </source>
</evidence>
<keyword evidence="2" id="KW-1133">Transmembrane helix</keyword>
<evidence type="ECO:0000313" key="3">
    <source>
        <dbReference type="EMBL" id="KAK6588705.1"/>
    </source>
</evidence>
<evidence type="ECO:0008006" key="5">
    <source>
        <dbReference type="Google" id="ProtNLM"/>
    </source>
</evidence>
<proteinExistence type="predicted"/>
<keyword evidence="2" id="KW-0472">Membrane</keyword>
<feature type="region of interest" description="Disordered" evidence="1">
    <location>
        <begin position="2752"/>
        <end position="2801"/>
    </location>
</feature>
<evidence type="ECO:0000256" key="1">
    <source>
        <dbReference type="SAM" id="MobiDB-lite"/>
    </source>
</evidence>
<keyword evidence="2" id="KW-0812">Transmembrane</keyword>
<gene>
    <name evidence="3" type="ORF">RS030_3396</name>
</gene>
<comment type="caution">
    <text evidence="3">The sequence shown here is derived from an EMBL/GenBank/DDBJ whole genome shotgun (WGS) entry which is preliminary data.</text>
</comment>
<name>A0AAV9XVB2_9CRYT</name>